<organism evidence="8 9">
    <name type="scientific">Engystomops pustulosus</name>
    <name type="common">Tungara frog</name>
    <name type="synonym">Physalaemus pustulosus</name>
    <dbReference type="NCBI Taxonomy" id="76066"/>
    <lineage>
        <taxon>Eukaryota</taxon>
        <taxon>Metazoa</taxon>
        <taxon>Chordata</taxon>
        <taxon>Craniata</taxon>
        <taxon>Vertebrata</taxon>
        <taxon>Euteleostomi</taxon>
        <taxon>Amphibia</taxon>
        <taxon>Batrachia</taxon>
        <taxon>Anura</taxon>
        <taxon>Neobatrachia</taxon>
        <taxon>Hyloidea</taxon>
        <taxon>Leptodactylidae</taxon>
        <taxon>Leiuperinae</taxon>
        <taxon>Engystomops</taxon>
    </lineage>
</organism>
<dbReference type="Proteomes" id="UP000824782">
    <property type="component" value="Unassembled WGS sequence"/>
</dbReference>
<keyword evidence="4 6" id="KW-1133">Transmembrane helix</keyword>
<feature type="domain" description="Ferric oxidoreductase" evidence="7">
    <location>
        <begin position="99"/>
        <end position="233"/>
    </location>
</feature>
<dbReference type="GO" id="GO:0008823">
    <property type="term" value="F:cupric reductase (NADH) activity"/>
    <property type="evidence" value="ECO:0007669"/>
    <property type="project" value="TreeGrafter"/>
</dbReference>
<feature type="transmembrane region" description="Helical" evidence="6">
    <location>
        <begin position="141"/>
        <end position="159"/>
    </location>
</feature>
<gene>
    <name evidence="8" type="ORF">GDO81_022863</name>
</gene>
<dbReference type="PANTHER" id="PTHR14239:SF8">
    <property type="entry name" value="METALLOREDUCTASE STEAP3"/>
    <property type="match status" value="1"/>
</dbReference>
<name>A0AAV6YX36_ENGPU</name>
<evidence type="ECO:0000256" key="6">
    <source>
        <dbReference type="SAM" id="Phobius"/>
    </source>
</evidence>
<keyword evidence="9" id="KW-1185">Reference proteome</keyword>
<feature type="transmembrane region" description="Helical" evidence="6">
    <location>
        <begin position="196"/>
        <end position="216"/>
    </location>
</feature>
<dbReference type="InterPro" id="IPR013130">
    <property type="entry name" value="Fe3_Rdtase_TM_dom"/>
</dbReference>
<dbReference type="InterPro" id="IPR051267">
    <property type="entry name" value="STEAP_metalloreductase"/>
</dbReference>
<reference evidence="8" key="1">
    <citation type="thesis" date="2020" institute="ProQuest LLC" country="789 East Eisenhower Parkway, Ann Arbor, MI, USA">
        <title>Comparative Genomics and Chromosome Evolution.</title>
        <authorList>
            <person name="Mudd A.B."/>
        </authorList>
    </citation>
    <scope>NUCLEOTIDE SEQUENCE</scope>
    <source>
        <strain evidence="8">237g6f4</strain>
        <tissue evidence="8">Blood</tissue>
    </source>
</reference>
<evidence type="ECO:0000313" key="9">
    <source>
        <dbReference type="Proteomes" id="UP000824782"/>
    </source>
</evidence>
<keyword evidence="5 6" id="KW-0472">Membrane</keyword>
<dbReference type="PANTHER" id="PTHR14239">
    <property type="entry name" value="DUDULIN-RELATED"/>
    <property type="match status" value="1"/>
</dbReference>
<comment type="caution">
    <text evidence="8">The sequence shown here is derived from an EMBL/GenBank/DDBJ whole genome shotgun (WGS) entry which is preliminary data.</text>
</comment>
<dbReference type="GO" id="GO:0005768">
    <property type="term" value="C:endosome"/>
    <property type="evidence" value="ECO:0007669"/>
    <property type="project" value="TreeGrafter"/>
</dbReference>
<evidence type="ECO:0000259" key="7">
    <source>
        <dbReference type="Pfam" id="PF01794"/>
    </source>
</evidence>
<dbReference type="Pfam" id="PF01794">
    <property type="entry name" value="Ferric_reduct"/>
    <property type="match status" value="1"/>
</dbReference>
<evidence type="ECO:0000313" key="8">
    <source>
        <dbReference type="EMBL" id="KAG8538318.1"/>
    </source>
</evidence>
<feature type="transmembrane region" description="Helical" evidence="6">
    <location>
        <begin position="94"/>
        <end position="120"/>
    </location>
</feature>
<comment type="subcellular location">
    <subcellularLocation>
        <location evidence="1">Membrane</location>
        <topology evidence="1">Multi-pass membrane protein</topology>
    </subcellularLocation>
</comment>
<dbReference type="GO" id="GO:0015677">
    <property type="term" value="P:copper ion import"/>
    <property type="evidence" value="ECO:0007669"/>
    <property type="project" value="TreeGrafter"/>
</dbReference>
<evidence type="ECO:0000256" key="4">
    <source>
        <dbReference type="ARBA" id="ARBA00022989"/>
    </source>
</evidence>
<keyword evidence="3 6" id="KW-0812">Transmembrane</keyword>
<comment type="similarity">
    <text evidence="2">Belongs to the STEAP family.</text>
</comment>
<accession>A0AAV6YX36</accession>
<evidence type="ECO:0000256" key="2">
    <source>
        <dbReference type="ARBA" id="ARBA00007729"/>
    </source>
</evidence>
<proteinExistence type="inferred from homology"/>
<evidence type="ECO:0000256" key="3">
    <source>
        <dbReference type="ARBA" id="ARBA00022692"/>
    </source>
</evidence>
<feature type="non-terminal residue" evidence="8">
    <location>
        <position position="1"/>
    </location>
</feature>
<protein>
    <recommendedName>
        <fullName evidence="7">Ferric oxidoreductase domain-containing protein</fullName>
    </recommendedName>
</protein>
<dbReference type="GO" id="GO:0052851">
    <property type="term" value="F:ferric-chelate reductase (NADPH) activity"/>
    <property type="evidence" value="ECO:0007669"/>
    <property type="project" value="TreeGrafter"/>
</dbReference>
<dbReference type="EMBL" id="WNYA01022146">
    <property type="protein sequence ID" value="KAG8538318.1"/>
    <property type="molecule type" value="Genomic_DNA"/>
</dbReference>
<dbReference type="AlphaFoldDB" id="A0AAV6YX36"/>
<sequence length="280" mass="31522">QVFICSDSADARSRVASLARSMGFLPVDMGALCASREVENLPLRLLPLWRMPCALALGLFLFFYLYNFVVWVLHPYLLQSRNVFYKLPLELMNVTLPCVAYVMLALVYAPGVLAACYQLHNGTKYKRFPGWLDQWMIHRKQMGLLSFLLAVLHALYSLSLPMRRSARYTIINDAVKQVRNNISSAWVEEEVWRMEIYISLGIIALGVLSLLAVSSLPSVGNSLNWKEFTFIQVSLLQNSKCSSLRVSTGMYVHSDCTSSRIVSAALEYNTGCNSGSVQEK</sequence>
<dbReference type="GO" id="GO:0005886">
    <property type="term" value="C:plasma membrane"/>
    <property type="evidence" value="ECO:0007669"/>
    <property type="project" value="TreeGrafter"/>
</dbReference>
<evidence type="ECO:0000256" key="5">
    <source>
        <dbReference type="ARBA" id="ARBA00023136"/>
    </source>
</evidence>
<evidence type="ECO:0000256" key="1">
    <source>
        <dbReference type="ARBA" id="ARBA00004141"/>
    </source>
</evidence>
<dbReference type="Gene3D" id="3.40.50.720">
    <property type="entry name" value="NAD(P)-binding Rossmann-like Domain"/>
    <property type="match status" value="1"/>
</dbReference>
<feature type="transmembrane region" description="Helical" evidence="6">
    <location>
        <begin position="53"/>
        <end position="74"/>
    </location>
</feature>